<dbReference type="InterPro" id="IPR009959">
    <property type="entry name" value="Cyclase_SnoaL-like"/>
</dbReference>
<reference evidence="1 2" key="1">
    <citation type="submission" date="2021-02" db="EMBL/GenBank/DDBJ databases">
        <authorList>
            <person name="Vanwijnsberghe S."/>
        </authorList>
    </citation>
    <scope>NUCLEOTIDE SEQUENCE [LARGE SCALE GENOMIC DNA]</scope>
    <source>
        <strain evidence="1 2">R-69658</strain>
    </source>
</reference>
<dbReference type="SUPFAM" id="SSF54427">
    <property type="entry name" value="NTF2-like"/>
    <property type="match status" value="2"/>
</dbReference>
<evidence type="ECO:0000313" key="2">
    <source>
        <dbReference type="Proteomes" id="UP000674425"/>
    </source>
</evidence>
<protein>
    <recommendedName>
        <fullName evidence="3">SnoaL-like polyketide cyclase</fullName>
    </recommendedName>
</protein>
<comment type="caution">
    <text evidence="1">The sequence shown here is derived from an EMBL/GenBank/DDBJ whole genome shotgun (WGS) entry which is preliminary data.</text>
</comment>
<gene>
    <name evidence="1" type="ORF">R69658_06804</name>
</gene>
<organism evidence="1 2">
    <name type="scientific">Paraburkholderia aspalathi</name>
    <dbReference type="NCBI Taxonomy" id="1324617"/>
    <lineage>
        <taxon>Bacteria</taxon>
        <taxon>Pseudomonadati</taxon>
        <taxon>Pseudomonadota</taxon>
        <taxon>Betaproteobacteria</taxon>
        <taxon>Burkholderiales</taxon>
        <taxon>Burkholderiaceae</taxon>
        <taxon>Paraburkholderia</taxon>
    </lineage>
</organism>
<dbReference type="Proteomes" id="UP000674425">
    <property type="component" value="Unassembled WGS sequence"/>
</dbReference>
<keyword evidence="2" id="KW-1185">Reference proteome</keyword>
<dbReference type="RefSeq" id="WP_200621832.1">
    <property type="nucleotide sequence ID" value="NZ_CAJNAU010000103.1"/>
</dbReference>
<dbReference type="Gene3D" id="3.10.450.50">
    <property type="match status" value="2"/>
</dbReference>
<evidence type="ECO:0008006" key="3">
    <source>
        <dbReference type="Google" id="ProtNLM"/>
    </source>
</evidence>
<dbReference type="Pfam" id="PF07366">
    <property type="entry name" value="SnoaL"/>
    <property type="match status" value="1"/>
</dbReference>
<dbReference type="InterPro" id="IPR032710">
    <property type="entry name" value="NTF2-like_dom_sf"/>
</dbReference>
<proteinExistence type="predicted"/>
<accession>A0ABM8SYP3</accession>
<evidence type="ECO:0000313" key="1">
    <source>
        <dbReference type="EMBL" id="CAE6842835.1"/>
    </source>
</evidence>
<name>A0ABM8SYP3_9BURK</name>
<dbReference type="EMBL" id="CAJNAU010000103">
    <property type="protein sequence ID" value="CAE6842835.1"/>
    <property type="molecule type" value="Genomic_DNA"/>
</dbReference>
<sequence length="329" mass="36653">MNINLGPYGNVPDFIYGITREIWEDRGIGGKLQKYYAPDILLRAATGFTGSNEGVTAQTLQTLHQFPDRELVGEDVIWTPHDDGTFLSSHRLTSVMRHTGDGVLGKAQGRMVRSRIIADCWVRDQVVVEEWLVRDQAAFARCLGMEPRALARDMTDRDIRNGVPVSYFTPAHDKPGRYRASIEDDPAVDTCCEGFRRLWHDKETAVIRDLYFHGAAFHAPGGDVLYGHNDIDTFALGYLASFPDAVLKIETARVNRDPEQPVRVAIRWSLTGTHGGFGHFGEPTGAPVYVMGMSHVNMTGNKVMAEYMVTDEVSVWKQIFAHVESKAGA</sequence>